<feature type="domain" description="Transposase for insertion sequence element IS21-like C-terminal" evidence="2">
    <location>
        <begin position="145"/>
        <end position="203"/>
    </location>
</feature>
<feature type="region of interest" description="Disordered" evidence="1">
    <location>
        <begin position="204"/>
        <end position="242"/>
    </location>
</feature>
<organism evidence="3 4">
    <name type="scientific">Ornithinibacter aureus</name>
    <dbReference type="NCBI Taxonomy" id="622664"/>
    <lineage>
        <taxon>Bacteria</taxon>
        <taxon>Bacillati</taxon>
        <taxon>Actinomycetota</taxon>
        <taxon>Actinomycetes</taxon>
        <taxon>Micrococcales</taxon>
        <taxon>Intrasporangiaceae</taxon>
        <taxon>Ornithinibacter</taxon>
    </lineage>
</organism>
<accession>A0ABP8JYV0</accession>
<dbReference type="PANTHER" id="PTHR35004">
    <property type="entry name" value="TRANSPOSASE RV3428C-RELATED"/>
    <property type="match status" value="1"/>
</dbReference>
<dbReference type="InterPro" id="IPR054353">
    <property type="entry name" value="IstA-like_C"/>
</dbReference>
<dbReference type="Proteomes" id="UP001500390">
    <property type="component" value="Unassembled WGS sequence"/>
</dbReference>
<gene>
    <name evidence="3" type="ORF">GCM10023153_22850</name>
</gene>
<name>A0ABP8JYV0_9MICO</name>
<evidence type="ECO:0000259" key="2">
    <source>
        <dbReference type="Pfam" id="PF22483"/>
    </source>
</evidence>
<evidence type="ECO:0000313" key="3">
    <source>
        <dbReference type="EMBL" id="GAA4398244.1"/>
    </source>
</evidence>
<dbReference type="PANTHER" id="PTHR35004:SF7">
    <property type="entry name" value="INTEGRASE PROTEIN"/>
    <property type="match status" value="1"/>
</dbReference>
<dbReference type="Pfam" id="PF22483">
    <property type="entry name" value="Mu-transpos_C_2"/>
    <property type="match status" value="1"/>
</dbReference>
<keyword evidence="4" id="KW-1185">Reference proteome</keyword>
<comment type="caution">
    <text evidence="3">The sequence shown here is derived from an EMBL/GenBank/DDBJ whole genome shotgun (WGS) entry which is preliminary data.</text>
</comment>
<dbReference type="EMBL" id="BAABFX010000032">
    <property type="protein sequence ID" value="GAA4398244.1"/>
    <property type="molecule type" value="Genomic_DNA"/>
</dbReference>
<feature type="compositionally biased region" description="Pro residues" evidence="1">
    <location>
        <begin position="216"/>
        <end position="227"/>
    </location>
</feature>
<protein>
    <recommendedName>
        <fullName evidence="2">Transposase for insertion sequence element IS21-like C-terminal domain-containing protein</fullName>
    </recommendedName>
</protein>
<evidence type="ECO:0000313" key="4">
    <source>
        <dbReference type="Proteomes" id="UP001500390"/>
    </source>
</evidence>
<evidence type="ECO:0000256" key="1">
    <source>
        <dbReference type="SAM" id="MobiDB-lite"/>
    </source>
</evidence>
<sequence length="262" mass="29001">MHRISASAGQEAFFEGHAHAFRILGGVPTGKIRYDNLKAAVASVIGFSRQRVEADRWTAFRSHYGIEAFYCQPGIQGAHEKGGVEGQIGWFCRNHLVPIPEVDSLDELNAMVDVWDEADDDRRIGSRARTVGEHFATEQPLLAPLPTEAFETGRWFTPRVDRYAQVMVRMNKYSVPARMVGRQARVLLNASDLIVFDGKTEIAPRTAHDQGLDPGRPGPLPRGPPPQTGRAARCDSAGASQVIRTVHSRPRRMVGRCLQGPR</sequence>
<proteinExistence type="predicted"/>
<reference evidence="4" key="1">
    <citation type="journal article" date="2019" name="Int. J. Syst. Evol. Microbiol.">
        <title>The Global Catalogue of Microorganisms (GCM) 10K type strain sequencing project: providing services to taxonomists for standard genome sequencing and annotation.</title>
        <authorList>
            <consortium name="The Broad Institute Genomics Platform"/>
            <consortium name="The Broad Institute Genome Sequencing Center for Infectious Disease"/>
            <person name="Wu L."/>
            <person name="Ma J."/>
        </authorList>
    </citation>
    <scope>NUCLEOTIDE SEQUENCE [LARGE SCALE GENOMIC DNA]</scope>
    <source>
        <strain evidence="4">JCM 17738</strain>
    </source>
</reference>